<evidence type="ECO:0000313" key="2">
    <source>
        <dbReference type="EMBL" id="GAA0762850.1"/>
    </source>
</evidence>
<dbReference type="InterPro" id="IPR041657">
    <property type="entry name" value="HTH_17"/>
</dbReference>
<dbReference type="RefSeq" id="WP_224454546.1">
    <property type="nucleotide sequence ID" value="NZ_BAAAGG010000022.1"/>
</dbReference>
<dbReference type="NCBIfam" id="TIGR01764">
    <property type="entry name" value="excise"/>
    <property type="match status" value="1"/>
</dbReference>
<dbReference type="EMBL" id="BAAAGG010000022">
    <property type="protein sequence ID" value="GAA0762850.1"/>
    <property type="molecule type" value="Genomic_DNA"/>
</dbReference>
<proteinExistence type="predicted"/>
<feature type="domain" description="Helix-turn-helix" evidence="1">
    <location>
        <begin position="51"/>
        <end position="94"/>
    </location>
</feature>
<evidence type="ECO:0000313" key="3">
    <source>
        <dbReference type="Proteomes" id="UP001500185"/>
    </source>
</evidence>
<dbReference type="SUPFAM" id="SSF46955">
    <property type="entry name" value="Putative DNA-binding domain"/>
    <property type="match status" value="1"/>
</dbReference>
<comment type="caution">
    <text evidence="2">The sequence shown here is derived from an EMBL/GenBank/DDBJ whole genome shotgun (WGS) entry which is preliminary data.</text>
</comment>
<keyword evidence="3" id="KW-1185">Reference proteome</keyword>
<dbReference type="Proteomes" id="UP001500185">
    <property type="component" value="Unassembled WGS sequence"/>
</dbReference>
<evidence type="ECO:0000259" key="1">
    <source>
        <dbReference type="Pfam" id="PF12728"/>
    </source>
</evidence>
<dbReference type="Pfam" id="PF12728">
    <property type="entry name" value="HTH_17"/>
    <property type="match status" value="1"/>
</dbReference>
<gene>
    <name evidence="2" type="ORF">GCM10009433_23590</name>
</gene>
<sequence length="104" mass="12219">MESTYKRLIDVTLEELKHELVKEIKKEFKEDFTKELKKVLKELKPSEPTRWITRQEASELLGVTVATLHNWNKSGKLKAHKIGKVVRYDLEDINSKKNRVDVSN</sequence>
<protein>
    <recommendedName>
        <fullName evidence="1">Helix-turn-helix domain-containing protein</fullName>
    </recommendedName>
</protein>
<accession>A0ABP3VL78</accession>
<name>A0ABP3VL78_9FLAO</name>
<dbReference type="InterPro" id="IPR009061">
    <property type="entry name" value="DNA-bd_dom_put_sf"/>
</dbReference>
<reference evidence="3" key="1">
    <citation type="journal article" date="2019" name="Int. J. Syst. Evol. Microbiol.">
        <title>The Global Catalogue of Microorganisms (GCM) 10K type strain sequencing project: providing services to taxonomists for standard genome sequencing and annotation.</title>
        <authorList>
            <consortium name="The Broad Institute Genomics Platform"/>
            <consortium name="The Broad Institute Genome Sequencing Center for Infectious Disease"/>
            <person name="Wu L."/>
            <person name="Ma J."/>
        </authorList>
    </citation>
    <scope>NUCLEOTIDE SEQUENCE [LARGE SCALE GENOMIC DNA]</scope>
    <source>
        <strain evidence="3">JCM 16231</strain>
    </source>
</reference>
<dbReference type="InterPro" id="IPR010093">
    <property type="entry name" value="SinI_DNA-bd"/>
</dbReference>
<organism evidence="2 3">
    <name type="scientific">Psychroflexus lacisalsi</name>
    <dbReference type="NCBI Taxonomy" id="503928"/>
    <lineage>
        <taxon>Bacteria</taxon>
        <taxon>Pseudomonadati</taxon>
        <taxon>Bacteroidota</taxon>
        <taxon>Flavobacteriia</taxon>
        <taxon>Flavobacteriales</taxon>
        <taxon>Flavobacteriaceae</taxon>
        <taxon>Psychroflexus</taxon>
    </lineage>
</organism>